<dbReference type="InterPro" id="IPR013976">
    <property type="entry name" value="HDOD"/>
</dbReference>
<dbReference type="FunFam" id="3.30.70.270:FF:000001">
    <property type="entry name" value="Diguanylate cyclase domain protein"/>
    <property type="match status" value="1"/>
</dbReference>
<evidence type="ECO:0000256" key="3">
    <source>
        <dbReference type="ARBA" id="ARBA00034247"/>
    </source>
</evidence>
<accession>A4A4X4</accession>
<reference evidence="6 7" key="2">
    <citation type="journal article" date="2009" name="PLoS ONE">
        <title>The photosynthetic apparatus and its regulation in the aerobic gammaproteobacterium Congregibacter litoralis gen. nov., sp. nov.</title>
        <authorList>
            <person name="Spring S."/>
            <person name="Lunsdorf H."/>
            <person name="Fuchs B.M."/>
            <person name="Tindall B.J."/>
        </authorList>
    </citation>
    <scope>NUCLEOTIDE SEQUENCE [LARGE SCALE GENOMIC DNA]</scope>
    <source>
        <strain evidence="6">KT71</strain>
    </source>
</reference>
<dbReference type="OrthoDB" id="9812260at2"/>
<dbReference type="EC" id="2.7.7.65" evidence="2"/>
<dbReference type="SMART" id="SM00267">
    <property type="entry name" value="GGDEF"/>
    <property type="match status" value="1"/>
</dbReference>
<evidence type="ECO:0000256" key="2">
    <source>
        <dbReference type="ARBA" id="ARBA00012528"/>
    </source>
</evidence>
<dbReference type="CDD" id="cd01949">
    <property type="entry name" value="GGDEF"/>
    <property type="match status" value="1"/>
</dbReference>
<dbReference type="Gene3D" id="3.30.70.270">
    <property type="match status" value="1"/>
</dbReference>
<dbReference type="Pfam" id="PF00990">
    <property type="entry name" value="GGDEF"/>
    <property type="match status" value="1"/>
</dbReference>
<feature type="domain" description="HDOD" evidence="5">
    <location>
        <begin position="15"/>
        <end position="207"/>
    </location>
</feature>
<dbReference type="Gene3D" id="1.10.3210.10">
    <property type="entry name" value="Hypothetical protein af1432"/>
    <property type="match status" value="1"/>
</dbReference>
<evidence type="ECO:0000256" key="1">
    <source>
        <dbReference type="ARBA" id="ARBA00001946"/>
    </source>
</evidence>
<evidence type="ECO:0000313" key="6">
    <source>
        <dbReference type="EMBL" id="EAQ98845.1"/>
    </source>
</evidence>
<dbReference type="GO" id="GO:0052621">
    <property type="term" value="F:diguanylate cyclase activity"/>
    <property type="evidence" value="ECO:0007669"/>
    <property type="project" value="UniProtKB-EC"/>
</dbReference>
<comment type="caution">
    <text evidence="6">The sequence shown here is derived from an EMBL/GenBank/DDBJ whole genome shotgun (WGS) entry which is preliminary data.</text>
</comment>
<dbReference type="EMBL" id="AAOA02000003">
    <property type="protein sequence ID" value="EAQ98845.1"/>
    <property type="molecule type" value="Genomic_DNA"/>
</dbReference>
<dbReference type="InterPro" id="IPR043128">
    <property type="entry name" value="Rev_trsase/Diguanyl_cyclase"/>
</dbReference>
<gene>
    <name evidence="6" type="ORF">KT71_09467</name>
</gene>
<dbReference type="Pfam" id="PF08668">
    <property type="entry name" value="HDOD"/>
    <property type="match status" value="1"/>
</dbReference>
<reference evidence="6 7" key="1">
    <citation type="journal article" date="2007" name="Proc. Natl. Acad. Sci. U.S.A.">
        <title>Characterization of a marine gammaproteobacterium capable of aerobic anoxygenic photosynthesis.</title>
        <authorList>
            <person name="Fuchs B.M."/>
            <person name="Spring S."/>
            <person name="Teeling H."/>
            <person name="Quast C."/>
            <person name="Wulf J."/>
            <person name="Schattenhofer M."/>
            <person name="Yan S."/>
            <person name="Ferriera S."/>
            <person name="Johnson J."/>
            <person name="Glockner F.O."/>
            <person name="Amann R."/>
        </authorList>
    </citation>
    <scope>NUCLEOTIDE SEQUENCE [LARGE SCALE GENOMIC DNA]</scope>
    <source>
        <strain evidence="6">KT71</strain>
    </source>
</reference>
<dbReference type="InterPro" id="IPR029787">
    <property type="entry name" value="Nucleotide_cyclase"/>
</dbReference>
<dbReference type="SUPFAM" id="SSF109604">
    <property type="entry name" value="HD-domain/PDEase-like"/>
    <property type="match status" value="1"/>
</dbReference>
<dbReference type="Proteomes" id="UP000019205">
    <property type="component" value="Chromosome"/>
</dbReference>
<dbReference type="eggNOG" id="COG3706">
    <property type="taxonomic scope" value="Bacteria"/>
</dbReference>
<dbReference type="InterPro" id="IPR050469">
    <property type="entry name" value="Diguanylate_Cyclase"/>
</dbReference>
<organism evidence="6 7">
    <name type="scientific">Congregibacter litoralis KT71</name>
    <dbReference type="NCBI Taxonomy" id="314285"/>
    <lineage>
        <taxon>Bacteria</taxon>
        <taxon>Pseudomonadati</taxon>
        <taxon>Pseudomonadota</taxon>
        <taxon>Gammaproteobacteria</taxon>
        <taxon>Cellvibrionales</taxon>
        <taxon>Halieaceae</taxon>
        <taxon>Congregibacter</taxon>
    </lineage>
</organism>
<comment type="catalytic activity">
    <reaction evidence="3">
        <text>2 GTP = 3',3'-c-di-GMP + 2 diphosphate</text>
        <dbReference type="Rhea" id="RHEA:24898"/>
        <dbReference type="ChEBI" id="CHEBI:33019"/>
        <dbReference type="ChEBI" id="CHEBI:37565"/>
        <dbReference type="ChEBI" id="CHEBI:58805"/>
        <dbReference type="EC" id="2.7.7.65"/>
    </reaction>
</comment>
<dbReference type="PROSITE" id="PS50887">
    <property type="entry name" value="GGDEF"/>
    <property type="match status" value="1"/>
</dbReference>
<dbReference type="SUPFAM" id="SSF55073">
    <property type="entry name" value="Nucleotide cyclase"/>
    <property type="match status" value="1"/>
</dbReference>
<comment type="cofactor">
    <cofactor evidence="1">
        <name>Mg(2+)</name>
        <dbReference type="ChEBI" id="CHEBI:18420"/>
    </cofactor>
</comment>
<dbReference type="PANTHER" id="PTHR45138:SF9">
    <property type="entry name" value="DIGUANYLATE CYCLASE DGCM-RELATED"/>
    <property type="match status" value="1"/>
</dbReference>
<evidence type="ECO:0000313" key="7">
    <source>
        <dbReference type="Proteomes" id="UP000019205"/>
    </source>
</evidence>
<dbReference type="NCBIfam" id="TIGR00254">
    <property type="entry name" value="GGDEF"/>
    <property type="match status" value="1"/>
</dbReference>
<proteinExistence type="predicted"/>
<dbReference type="RefSeq" id="WP_008294324.1">
    <property type="nucleotide sequence ID" value="NZ_CM002299.1"/>
</dbReference>
<dbReference type="STRING" id="314285.KT71_09467"/>
<keyword evidence="7" id="KW-1185">Reference proteome</keyword>
<evidence type="ECO:0000259" key="5">
    <source>
        <dbReference type="PROSITE" id="PS51833"/>
    </source>
</evidence>
<dbReference type="HOGENOM" id="CLU_019124_1_0_6"/>
<name>A4A4X4_9GAMM</name>
<protein>
    <recommendedName>
        <fullName evidence="2">diguanylate cyclase</fullName>
        <ecNumber evidence="2">2.7.7.65</ecNumber>
    </recommendedName>
</protein>
<dbReference type="PROSITE" id="PS51833">
    <property type="entry name" value="HDOD"/>
    <property type="match status" value="1"/>
</dbReference>
<dbReference type="AlphaFoldDB" id="A4A4X4"/>
<dbReference type="InterPro" id="IPR000160">
    <property type="entry name" value="GGDEF_dom"/>
</dbReference>
<evidence type="ECO:0000259" key="4">
    <source>
        <dbReference type="PROSITE" id="PS50887"/>
    </source>
</evidence>
<feature type="domain" description="GGDEF" evidence="4">
    <location>
        <begin position="356"/>
        <end position="491"/>
    </location>
</feature>
<sequence length="503" mass="53696">MNSELQSALAACKTLPTLPTVAAQIIELSSQEDYGLMDIIEIVRNDISIATKLIASANTPQYYRGEAVVDISQAVSRLGFKSTMMIALSFSLSVKSSDSPPANIDTDALWHRSVASGAIARLLARQLGSKDPEACFLAALVQDIGVLALAQAAPQAYATLADSSHEALCAAEVAEFGCDHAVVGAWLLESWKLPSQISELVASSHDFAELTLEIGARQDHWCVAVSGLLADAMLAGDQFQAARMVWLINGVCDEDGGTGTNIVPLVAEAVREAEGLFDATLVKDPMALLEASKEKLFEVMSEASRDISDEKVSELEQRVSMLERQGQRDSLTGAINRGHFHSELDRLFDEATQSGQPLSLMFIDADHFKQVNDSYGHLAGDEVLKWLAEAFTKLVGDKGIVGRYGGEEFVVILPASTEAEANALGQTICDHVRNGHISAGDANIQVTVSAGIATIDKTSTLRGTRDLIFAADQAMYFAKQSGRDLCISASALPKPPSALATAQ</sequence>
<dbReference type="eggNOG" id="COG1639">
    <property type="taxonomic scope" value="Bacteria"/>
</dbReference>
<dbReference type="PANTHER" id="PTHR45138">
    <property type="entry name" value="REGULATORY COMPONENTS OF SENSORY TRANSDUCTION SYSTEM"/>
    <property type="match status" value="1"/>
</dbReference>